<dbReference type="AlphaFoldDB" id="A0AA44U5E7"/>
<evidence type="ECO:0000259" key="1">
    <source>
        <dbReference type="Pfam" id="PF12146"/>
    </source>
</evidence>
<dbReference type="GO" id="GO:0016787">
    <property type="term" value="F:hydrolase activity"/>
    <property type="evidence" value="ECO:0007669"/>
    <property type="project" value="UniProtKB-KW"/>
</dbReference>
<dbReference type="InterPro" id="IPR022742">
    <property type="entry name" value="Hydrolase_4"/>
</dbReference>
<evidence type="ECO:0000313" key="2">
    <source>
        <dbReference type="EMBL" id="PHJ27811.1"/>
    </source>
</evidence>
<dbReference type="Gene3D" id="3.40.50.1820">
    <property type="entry name" value="alpha/beta hydrolase"/>
    <property type="match status" value="1"/>
</dbReference>
<dbReference type="SMR" id="A0AA44U5E7"/>
<protein>
    <submittedName>
        <fullName evidence="2">Alpha/beta hydrolase</fullName>
    </submittedName>
</protein>
<keyword evidence="2" id="KW-0378">Hydrolase</keyword>
<gene>
    <name evidence="2" type="ORF">APS60_03170</name>
</gene>
<proteinExistence type="predicted"/>
<sequence>MALQEIEFTSHNGRDAIQAWAYEPVGTPTAVVQIIHGLGEHSRRYLHMISALLDAGFVVIADDHAGHGRTAMQSGVWADAGDNAAEVVISDELTLQQQLAGQFDDLPWVVFGHSWGSMIARAMATRPGTRLDGLALCGIVAQPRGFETTLDHKTLAKAMATAPTDPAPEALVAQMFDGFADRLSEDDGPTGWVARSKEVVADHGKDKFNNFGAPMSTRFLQGLADIYAMANGDSFYATMPNIPIVLFAGSEDPAGDFGTGVKAVAERLRRDGHNVELHLYDGLRHEVHNEPESRADVESSLVTFVDRVANRRIKRSR</sequence>
<dbReference type="InterPro" id="IPR051044">
    <property type="entry name" value="MAG_DAG_Lipase"/>
</dbReference>
<dbReference type="InterPro" id="IPR029058">
    <property type="entry name" value="AB_hydrolase_fold"/>
</dbReference>
<dbReference type="Pfam" id="PF12146">
    <property type="entry name" value="Hydrolase_4"/>
    <property type="match status" value="1"/>
</dbReference>
<feature type="domain" description="Serine aminopeptidase S33" evidence="1">
    <location>
        <begin position="27"/>
        <end position="292"/>
    </location>
</feature>
<dbReference type="RefSeq" id="WP_002514103.1">
    <property type="nucleotide sequence ID" value="NZ_CABIZT010000001.1"/>
</dbReference>
<evidence type="ECO:0000313" key="3">
    <source>
        <dbReference type="Proteomes" id="UP000223982"/>
    </source>
</evidence>
<comment type="caution">
    <text evidence="2">The sequence shown here is derived from an EMBL/GenBank/DDBJ whole genome shotgun (WGS) entry which is preliminary data.</text>
</comment>
<dbReference type="SUPFAM" id="SSF53474">
    <property type="entry name" value="alpha/beta-Hydrolases"/>
    <property type="match status" value="1"/>
</dbReference>
<name>A0AA44U5E7_CUTAC</name>
<dbReference type="PANTHER" id="PTHR11614">
    <property type="entry name" value="PHOSPHOLIPASE-RELATED"/>
    <property type="match status" value="1"/>
</dbReference>
<reference evidence="2 3" key="1">
    <citation type="submission" date="2017-02" db="EMBL/GenBank/DDBJ databases">
        <title>Prevalence of linear plasmids in Propionibacterium acnes isolates obtained from cancerous prostatic tissue.</title>
        <authorList>
            <person name="Davidsson S."/>
            <person name="Bruggemann H."/>
        </authorList>
    </citation>
    <scope>NUCLEOTIDE SEQUENCE [LARGE SCALE GENOMIC DNA]</scope>
    <source>
        <strain evidence="2 3">09-9</strain>
    </source>
</reference>
<dbReference type="EMBL" id="LKVB01000003">
    <property type="protein sequence ID" value="PHJ27811.1"/>
    <property type="molecule type" value="Genomic_DNA"/>
</dbReference>
<dbReference type="KEGG" id="cacn:RN83_03535"/>
<organism evidence="2 3">
    <name type="scientific">Cutibacterium acnes</name>
    <name type="common">Propionibacterium acnes</name>
    <dbReference type="NCBI Taxonomy" id="1747"/>
    <lineage>
        <taxon>Bacteria</taxon>
        <taxon>Bacillati</taxon>
        <taxon>Actinomycetota</taxon>
        <taxon>Actinomycetes</taxon>
        <taxon>Propionibacteriales</taxon>
        <taxon>Propionibacteriaceae</taxon>
        <taxon>Cutibacterium</taxon>
    </lineage>
</organism>
<accession>A0AA44U5E7</accession>
<dbReference type="Proteomes" id="UP000223982">
    <property type="component" value="Unassembled WGS sequence"/>
</dbReference>